<protein>
    <submittedName>
        <fullName evidence="4">Uncharacterized protein LOC109704416</fullName>
    </submittedName>
</protein>
<feature type="transmembrane region" description="Helical" evidence="2">
    <location>
        <begin position="82"/>
        <end position="106"/>
    </location>
</feature>
<keyword evidence="3" id="KW-1185">Reference proteome</keyword>
<dbReference type="AlphaFoldDB" id="A0A6P5EBT5"/>
<dbReference type="Proteomes" id="UP000515123">
    <property type="component" value="Unplaced"/>
</dbReference>
<keyword evidence="2" id="KW-1133">Transmembrane helix</keyword>
<organism evidence="3 4">
    <name type="scientific">Ananas comosus</name>
    <name type="common">Pineapple</name>
    <name type="synonym">Ananas ananas</name>
    <dbReference type="NCBI Taxonomy" id="4615"/>
    <lineage>
        <taxon>Eukaryota</taxon>
        <taxon>Viridiplantae</taxon>
        <taxon>Streptophyta</taxon>
        <taxon>Embryophyta</taxon>
        <taxon>Tracheophyta</taxon>
        <taxon>Spermatophyta</taxon>
        <taxon>Magnoliopsida</taxon>
        <taxon>Liliopsida</taxon>
        <taxon>Poales</taxon>
        <taxon>Bromeliaceae</taxon>
        <taxon>Bromelioideae</taxon>
        <taxon>Ananas</taxon>
    </lineage>
</organism>
<evidence type="ECO:0000256" key="2">
    <source>
        <dbReference type="SAM" id="Phobius"/>
    </source>
</evidence>
<name>A0A6P5EBT5_ANACO</name>
<dbReference type="GeneID" id="109704416"/>
<gene>
    <name evidence="4" type="primary">LOC109704416</name>
</gene>
<keyword evidence="2" id="KW-0812">Transmembrane</keyword>
<evidence type="ECO:0000313" key="4">
    <source>
        <dbReference type="RefSeq" id="XP_020080741.1"/>
    </source>
</evidence>
<accession>A0A6P5EBT5</accession>
<evidence type="ECO:0000313" key="3">
    <source>
        <dbReference type="Proteomes" id="UP000515123"/>
    </source>
</evidence>
<proteinExistence type="predicted"/>
<evidence type="ECO:0000256" key="1">
    <source>
        <dbReference type="SAM" id="MobiDB-lite"/>
    </source>
</evidence>
<reference evidence="4" key="2">
    <citation type="submission" date="2025-08" db="UniProtKB">
        <authorList>
            <consortium name="RefSeq"/>
        </authorList>
    </citation>
    <scope>IDENTIFICATION</scope>
    <source>
        <tissue evidence="4">Leaf</tissue>
    </source>
</reference>
<reference evidence="3" key="1">
    <citation type="journal article" date="2015" name="Nat. Genet.">
        <title>The pineapple genome and the evolution of CAM photosynthesis.</title>
        <authorList>
            <person name="Ming R."/>
            <person name="VanBuren R."/>
            <person name="Wai C.M."/>
            <person name="Tang H."/>
            <person name="Schatz M.C."/>
            <person name="Bowers J.E."/>
            <person name="Lyons E."/>
            <person name="Wang M.L."/>
            <person name="Chen J."/>
            <person name="Biggers E."/>
            <person name="Zhang J."/>
            <person name="Huang L."/>
            <person name="Zhang L."/>
            <person name="Miao W."/>
            <person name="Zhang J."/>
            <person name="Ye Z."/>
            <person name="Miao C."/>
            <person name="Lin Z."/>
            <person name="Wang H."/>
            <person name="Zhou H."/>
            <person name="Yim W.C."/>
            <person name="Priest H.D."/>
            <person name="Zheng C."/>
            <person name="Woodhouse M."/>
            <person name="Edger P.P."/>
            <person name="Guyot R."/>
            <person name="Guo H.B."/>
            <person name="Guo H."/>
            <person name="Zheng G."/>
            <person name="Singh R."/>
            <person name="Sharma A."/>
            <person name="Min X."/>
            <person name="Zheng Y."/>
            <person name="Lee H."/>
            <person name="Gurtowski J."/>
            <person name="Sedlazeck F.J."/>
            <person name="Harkess A."/>
            <person name="McKain M.R."/>
            <person name="Liao Z."/>
            <person name="Fang J."/>
            <person name="Liu J."/>
            <person name="Zhang X."/>
            <person name="Zhang Q."/>
            <person name="Hu W."/>
            <person name="Qin Y."/>
            <person name="Wang K."/>
            <person name="Chen L.Y."/>
            <person name="Shirley N."/>
            <person name="Lin Y.R."/>
            <person name="Liu L.Y."/>
            <person name="Hernandez A.G."/>
            <person name="Wright C.L."/>
            <person name="Bulone V."/>
            <person name="Tuskan G.A."/>
            <person name="Heath K."/>
            <person name="Zee F."/>
            <person name="Moore P.H."/>
            <person name="Sunkar R."/>
            <person name="Leebens-Mack J.H."/>
            <person name="Mockler T."/>
            <person name="Bennetzen J.L."/>
            <person name="Freeling M."/>
            <person name="Sankoff D."/>
            <person name="Paterson A.H."/>
            <person name="Zhu X."/>
            <person name="Yang X."/>
            <person name="Smith J.A."/>
            <person name="Cushman J.C."/>
            <person name="Paull R.E."/>
            <person name="Yu Q."/>
        </authorList>
    </citation>
    <scope>NUCLEOTIDE SEQUENCE [LARGE SCALE GENOMIC DNA]</scope>
    <source>
        <strain evidence="3">cv. F153</strain>
    </source>
</reference>
<feature type="region of interest" description="Disordered" evidence="1">
    <location>
        <begin position="1"/>
        <end position="21"/>
    </location>
</feature>
<keyword evidence="2" id="KW-0472">Membrane</keyword>
<sequence length="128" mass="12583">MAPAGAKDMEGRGAMAEAAAEETAEVAGTAVEVSTEGGTVAAVEREAVQGTAAEGSTAEGTVVEEEAAEVAAVLTGVQEGMVVVAAAAAAVAAPVVLVGIMLGCIMGTFHEVGSTKTAPSYRRILSNY</sequence>
<dbReference type="RefSeq" id="XP_020080741.1">
    <property type="nucleotide sequence ID" value="XM_020225152.1"/>
</dbReference>